<feature type="binding site" evidence="9">
    <location>
        <begin position="58"/>
        <end position="67"/>
    </location>
    <ligand>
        <name>substrate</name>
    </ligand>
</feature>
<dbReference type="CDD" id="cd04725">
    <property type="entry name" value="OMP_decarboxylase_like"/>
    <property type="match status" value="1"/>
</dbReference>
<dbReference type="InterPro" id="IPR018089">
    <property type="entry name" value="OMPdecase_AS"/>
</dbReference>
<dbReference type="UniPathway" id="UPA00070">
    <property type="reaction ID" value="UER00120"/>
</dbReference>
<dbReference type="AlphaFoldDB" id="A0A347WM55"/>
<dbReference type="SUPFAM" id="SSF51366">
    <property type="entry name" value="Ribulose-phoshate binding barrel"/>
    <property type="match status" value="1"/>
</dbReference>
<comment type="similarity">
    <text evidence="8 9">Belongs to the OMP decarboxylase family. Type 1 subfamily.</text>
</comment>
<feature type="active site" description="Proton donor" evidence="9">
    <location>
        <position position="60"/>
    </location>
</feature>
<dbReference type="PROSITE" id="PS00156">
    <property type="entry name" value="OMPDECASE"/>
    <property type="match status" value="1"/>
</dbReference>
<keyword evidence="4 9" id="KW-0210">Decarboxylase</keyword>
<comment type="catalytic activity">
    <reaction evidence="7 9 12">
        <text>orotidine 5'-phosphate + H(+) = UMP + CO2</text>
        <dbReference type="Rhea" id="RHEA:11596"/>
        <dbReference type="ChEBI" id="CHEBI:15378"/>
        <dbReference type="ChEBI" id="CHEBI:16526"/>
        <dbReference type="ChEBI" id="CHEBI:57538"/>
        <dbReference type="ChEBI" id="CHEBI:57865"/>
        <dbReference type="EC" id="4.1.1.23"/>
    </reaction>
</comment>
<dbReference type="EMBL" id="CP023434">
    <property type="protein sequence ID" value="AXY26162.1"/>
    <property type="molecule type" value="Genomic_DNA"/>
</dbReference>
<evidence type="ECO:0000256" key="2">
    <source>
        <dbReference type="ARBA" id="ARBA00004861"/>
    </source>
</evidence>
<evidence type="ECO:0000256" key="6">
    <source>
        <dbReference type="ARBA" id="ARBA00023239"/>
    </source>
</evidence>
<comment type="function">
    <text evidence="1 9">Catalyzes the decarboxylation of orotidine 5'-monophosphate (OMP) to uridine 5'-monophosphate (UMP).</text>
</comment>
<dbReference type="HAMAP" id="MF_01200_B">
    <property type="entry name" value="OMPdecase_type1_B"/>
    <property type="match status" value="1"/>
</dbReference>
<dbReference type="GO" id="GO:0004590">
    <property type="term" value="F:orotidine-5'-phosphate decarboxylase activity"/>
    <property type="evidence" value="ECO:0007669"/>
    <property type="project" value="UniProtKB-UniRule"/>
</dbReference>
<dbReference type="Pfam" id="PF00215">
    <property type="entry name" value="OMPdecase"/>
    <property type="match status" value="1"/>
</dbReference>
<gene>
    <name evidence="9" type="primary">pyrF</name>
    <name evidence="14" type="ORF">CL176_09205</name>
</gene>
<evidence type="ECO:0000256" key="7">
    <source>
        <dbReference type="ARBA" id="ARBA00049157"/>
    </source>
</evidence>
<keyword evidence="15" id="KW-1185">Reference proteome</keyword>
<dbReference type="NCBIfam" id="TIGR01740">
    <property type="entry name" value="pyrF"/>
    <property type="match status" value="1"/>
</dbReference>
<feature type="binding site" evidence="9 11">
    <location>
        <position position="9"/>
    </location>
    <ligand>
        <name>substrate</name>
    </ligand>
</feature>
<dbReference type="PANTHER" id="PTHR32119">
    <property type="entry name" value="OROTIDINE 5'-PHOSPHATE DECARBOXYLASE"/>
    <property type="match status" value="1"/>
</dbReference>
<keyword evidence="6 9" id="KW-0456">Lyase</keyword>
<dbReference type="SMART" id="SM00934">
    <property type="entry name" value="OMPdecase"/>
    <property type="match status" value="1"/>
</dbReference>
<evidence type="ECO:0000256" key="4">
    <source>
        <dbReference type="ARBA" id="ARBA00022793"/>
    </source>
</evidence>
<dbReference type="InterPro" id="IPR014732">
    <property type="entry name" value="OMPdecase"/>
</dbReference>
<feature type="domain" description="Orotidine 5'-phosphate decarboxylase" evidence="13">
    <location>
        <begin position="3"/>
        <end position="223"/>
    </location>
</feature>
<dbReference type="NCBIfam" id="NF001273">
    <property type="entry name" value="PRK00230.1"/>
    <property type="match status" value="1"/>
</dbReference>
<feature type="active site" description="For OMPdecase activity" evidence="10">
    <location>
        <position position="63"/>
    </location>
</feature>
<proteinExistence type="inferred from homology"/>
<name>A0A347WM55_9LACT</name>
<dbReference type="GO" id="GO:0005829">
    <property type="term" value="C:cytosol"/>
    <property type="evidence" value="ECO:0007669"/>
    <property type="project" value="TreeGrafter"/>
</dbReference>
<evidence type="ECO:0000313" key="14">
    <source>
        <dbReference type="EMBL" id="AXY26162.1"/>
    </source>
</evidence>
<reference evidence="14 15" key="1">
    <citation type="submission" date="2017-09" db="EMBL/GenBank/DDBJ databases">
        <title>Complete genome sequence of Oxytococcus suis strain ZY16052.</title>
        <authorList>
            <person name="Li F."/>
        </authorList>
    </citation>
    <scope>NUCLEOTIDE SEQUENCE [LARGE SCALE GENOMIC DNA]</scope>
    <source>
        <strain evidence="14 15">ZY16052</strain>
    </source>
</reference>
<feature type="active site" description="For OMPdecase activity" evidence="10">
    <location>
        <position position="60"/>
    </location>
</feature>
<feature type="binding site" evidence="9 11">
    <location>
        <position position="208"/>
    </location>
    <ligand>
        <name>substrate</name>
    </ligand>
</feature>
<dbReference type="RefSeq" id="WP_118991058.1">
    <property type="nucleotide sequence ID" value="NZ_CP023434.1"/>
</dbReference>
<feature type="active site" description="For OMPdecase activity" evidence="10">
    <location>
        <position position="58"/>
    </location>
</feature>
<dbReference type="EC" id="4.1.1.23" evidence="9"/>
<feature type="binding site" evidence="9 11">
    <location>
        <position position="31"/>
    </location>
    <ligand>
        <name>substrate</name>
    </ligand>
</feature>
<dbReference type="KEGG" id="abae:CL176_09205"/>
<evidence type="ECO:0000256" key="12">
    <source>
        <dbReference type="RuleBase" id="RU000512"/>
    </source>
</evidence>
<dbReference type="InterPro" id="IPR013785">
    <property type="entry name" value="Aldolase_TIM"/>
</dbReference>
<dbReference type="Proteomes" id="UP000263232">
    <property type="component" value="Chromosome"/>
</dbReference>
<evidence type="ECO:0000259" key="13">
    <source>
        <dbReference type="SMART" id="SM00934"/>
    </source>
</evidence>
<dbReference type="GO" id="GO:0044205">
    <property type="term" value="P:'de novo' UMP biosynthetic process"/>
    <property type="evidence" value="ECO:0007669"/>
    <property type="project" value="UniProtKB-UniRule"/>
</dbReference>
<protein>
    <recommendedName>
        <fullName evidence="9">Orotidine 5'-phosphate decarboxylase</fullName>
        <ecNumber evidence="9">4.1.1.23</ecNumber>
    </recommendedName>
    <alternativeName>
        <fullName evidence="9">OMP decarboxylase</fullName>
        <shortName evidence="9">OMPDCase</shortName>
        <shortName evidence="9">OMPdecase</shortName>
    </alternativeName>
</protein>
<evidence type="ECO:0000256" key="1">
    <source>
        <dbReference type="ARBA" id="ARBA00002356"/>
    </source>
</evidence>
<dbReference type="PANTHER" id="PTHR32119:SF2">
    <property type="entry name" value="OROTIDINE 5'-PHOSPHATE DECARBOXYLASE"/>
    <property type="match status" value="1"/>
</dbReference>
<dbReference type="Gene3D" id="3.20.20.70">
    <property type="entry name" value="Aldolase class I"/>
    <property type="match status" value="1"/>
</dbReference>
<dbReference type="OrthoDB" id="9806203at2"/>
<evidence type="ECO:0000256" key="5">
    <source>
        <dbReference type="ARBA" id="ARBA00022975"/>
    </source>
</evidence>
<evidence type="ECO:0000256" key="9">
    <source>
        <dbReference type="HAMAP-Rule" id="MF_01200"/>
    </source>
</evidence>
<feature type="binding site" evidence="9 11">
    <location>
        <position position="207"/>
    </location>
    <ligand>
        <name>substrate</name>
    </ligand>
</feature>
<evidence type="ECO:0000256" key="10">
    <source>
        <dbReference type="PIRSR" id="PIRSR614732-1"/>
    </source>
</evidence>
<evidence type="ECO:0000256" key="3">
    <source>
        <dbReference type="ARBA" id="ARBA00011738"/>
    </source>
</evidence>
<accession>A0A347WM55</accession>
<comment type="subunit">
    <text evidence="3 9">Homodimer.</text>
</comment>
<dbReference type="InterPro" id="IPR011060">
    <property type="entry name" value="RibuloseP-bd_barrel"/>
</dbReference>
<feature type="binding site" evidence="9 11">
    <location>
        <position position="187"/>
    </location>
    <ligand>
        <name>substrate</name>
    </ligand>
</feature>
<keyword evidence="5 9" id="KW-0665">Pyrimidine biosynthesis</keyword>
<dbReference type="InterPro" id="IPR047596">
    <property type="entry name" value="OMPdecase_bac"/>
</dbReference>
<feature type="binding site" evidence="9 11">
    <location>
        <position position="178"/>
    </location>
    <ligand>
        <name>substrate</name>
    </ligand>
</feature>
<dbReference type="InterPro" id="IPR001754">
    <property type="entry name" value="OMPdeCOase_dom"/>
</dbReference>
<feature type="binding site" evidence="9 11">
    <location>
        <position position="117"/>
    </location>
    <ligand>
        <name>substrate</name>
    </ligand>
</feature>
<comment type="pathway">
    <text evidence="2 9 12">Pyrimidine metabolism; UMP biosynthesis via de novo pathway; UMP from orotate: step 2/2.</text>
</comment>
<evidence type="ECO:0000256" key="11">
    <source>
        <dbReference type="PIRSR" id="PIRSR614732-2"/>
    </source>
</evidence>
<dbReference type="FunFam" id="3.20.20.70:FF:000015">
    <property type="entry name" value="Orotidine 5'-phosphate decarboxylase"/>
    <property type="match status" value="1"/>
</dbReference>
<organism evidence="14 15">
    <name type="scientific">Suicoccus acidiformans</name>
    <dbReference type="NCBI Taxonomy" id="2036206"/>
    <lineage>
        <taxon>Bacteria</taxon>
        <taxon>Bacillati</taxon>
        <taxon>Bacillota</taxon>
        <taxon>Bacilli</taxon>
        <taxon>Lactobacillales</taxon>
        <taxon>Aerococcaceae</taxon>
        <taxon>Suicoccus</taxon>
    </lineage>
</organism>
<sequence length="229" mass="25139">MDKLFVALDFKQEAEMWSFMDYFKSQPIAVKVGMSQFYLSGPDLVKRLADDGHRVFLDLKSHDIPNTVYLAMTQLSKLPVDIVTIHTLGGQEMMEAAMDGIQTGPYQPKVLGITQLTSTNQATLHSLGIELPMEASVRSLAQLAQASGLDGVVSSVHEVTDIKKATSSDFLCLTPGIRMAGSQADDQSRTASPSQARQAGADYIVVGRPITQAEDPIKAYNRYLQDWRN</sequence>
<evidence type="ECO:0000256" key="8">
    <source>
        <dbReference type="ARBA" id="ARBA00061012"/>
    </source>
</evidence>
<evidence type="ECO:0000313" key="15">
    <source>
        <dbReference type="Proteomes" id="UP000263232"/>
    </source>
</evidence>
<dbReference type="GO" id="GO:0006207">
    <property type="term" value="P:'de novo' pyrimidine nucleobase biosynthetic process"/>
    <property type="evidence" value="ECO:0007669"/>
    <property type="project" value="InterPro"/>
</dbReference>